<reference evidence="2 3" key="2">
    <citation type="submission" date="2023-06" db="EMBL/GenBank/DDBJ databases">
        <authorList>
            <person name="Zeman M."/>
            <person name="Kubasova T."/>
            <person name="Jahodarova E."/>
            <person name="Nykrynova M."/>
            <person name="Rychlik I."/>
        </authorList>
    </citation>
    <scope>NUCLEOTIDE SEQUENCE [LARGE SCALE GENOMIC DNA]</scope>
    <source>
        <strain evidence="2 3">154_Feed</strain>
    </source>
</reference>
<sequence>MKHDGQRARKTVGLDAYLGGERRRIIDAATPERLEQMHAAERTREVYRAWNAVCGGTREGGHVTGLRYLPESNKLLVYADAPAWTQELTMLREIIRTRMAREGVDLDGFVFRTSRPGYGGEAVQRKHRAQAASSAPPPRPAHRELSHEEDAALDAAVAPVEDKRLRDALKSAMRASLEWKKGQSAGN</sequence>
<evidence type="ECO:0000313" key="3">
    <source>
        <dbReference type="Proteomes" id="UP001529421"/>
    </source>
</evidence>
<protein>
    <submittedName>
        <fullName evidence="2">DciA family protein</fullName>
    </submittedName>
</protein>
<organism evidence="2 3">
    <name type="scientific">Enorma phocaeensis</name>
    <dbReference type="NCBI Taxonomy" id="1871019"/>
    <lineage>
        <taxon>Bacteria</taxon>
        <taxon>Bacillati</taxon>
        <taxon>Actinomycetota</taxon>
        <taxon>Coriobacteriia</taxon>
        <taxon>Coriobacteriales</taxon>
        <taxon>Coriobacteriaceae</taxon>
        <taxon>Enorma</taxon>
    </lineage>
</organism>
<gene>
    <name evidence="2" type="ORF">QUW28_07090</name>
</gene>
<dbReference type="InterPro" id="IPR007922">
    <property type="entry name" value="DciA-like"/>
</dbReference>
<keyword evidence="3" id="KW-1185">Reference proteome</keyword>
<evidence type="ECO:0000313" key="2">
    <source>
        <dbReference type="EMBL" id="MDM8275255.1"/>
    </source>
</evidence>
<name>A0ABT7V9S8_9ACTN</name>
<dbReference type="RefSeq" id="WP_289545267.1">
    <property type="nucleotide sequence ID" value="NZ_JAUDDZ010000009.1"/>
</dbReference>
<dbReference type="Proteomes" id="UP001529421">
    <property type="component" value="Unassembled WGS sequence"/>
</dbReference>
<feature type="compositionally biased region" description="Basic and acidic residues" evidence="1">
    <location>
        <begin position="141"/>
        <end position="150"/>
    </location>
</feature>
<evidence type="ECO:0000256" key="1">
    <source>
        <dbReference type="SAM" id="MobiDB-lite"/>
    </source>
</evidence>
<proteinExistence type="predicted"/>
<dbReference type="EMBL" id="JAUDDZ010000009">
    <property type="protein sequence ID" value="MDM8275255.1"/>
    <property type="molecule type" value="Genomic_DNA"/>
</dbReference>
<feature type="region of interest" description="Disordered" evidence="1">
    <location>
        <begin position="120"/>
        <end position="157"/>
    </location>
</feature>
<reference evidence="3" key="1">
    <citation type="submission" date="2023-06" db="EMBL/GenBank/DDBJ databases">
        <title>Identification and characterization of horizontal gene transfer across gut microbiota members of farm animals based on homology search.</title>
        <authorList>
            <person name="Zeman M."/>
            <person name="Kubasova T."/>
            <person name="Jahodarova E."/>
            <person name="Nykrynova M."/>
            <person name="Rychlik I."/>
        </authorList>
    </citation>
    <scope>NUCLEOTIDE SEQUENCE [LARGE SCALE GENOMIC DNA]</scope>
    <source>
        <strain evidence="3">154_Feed</strain>
    </source>
</reference>
<dbReference type="Pfam" id="PF05258">
    <property type="entry name" value="DciA"/>
    <property type="match status" value="1"/>
</dbReference>
<accession>A0ABT7V9S8</accession>
<comment type="caution">
    <text evidence="2">The sequence shown here is derived from an EMBL/GenBank/DDBJ whole genome shotgun (WGS) entry which is preliminary data.</text>
</comment>